<dbReference type="AlphaFoldDB" id="A0A1G2I4B1"/>
<organism evidence="2 3">
    <name type="scientific">Candidatus Staskawiczbacteria bacterium RIFCSPHIGHO2_02_FULL_42_22</name>
    <dbReference type="NCBI Taxonomy" id="1802207"/>
    <lineage>
        <taxon>Bacteria</taxon>
        <taxon>Candidatus Staskawicziibacteriota</taxon>
    </lineage>
</organism>
<feature type="region of interest" description="Disordered" evidence="1">
    <location>
        <begin position="1"/>
        <end position="62"/>
    </location>
</feature>
<feature type="compositionally biased region" description="Polar residues" evidence="1">
    <location>
        <begin position="366"/>
        <end position="378"/>
    </location>
</feature>
<dbReference type="EMBL" id="MHOT01000010">
    <property type="protein sequence ID" value="OGZ69467.1"/>
    <property type="molecule type" value="Genomic_DNA"/>
</dbReference>
<gene>
    <name evidence="2" type="ORF">A3D44_03525</name>
</gene>
<protein>
    <submittedName>
        <fullName evidence="2">Uncharacterized protein</fullName>
    </submittedName>
</protein>
<dbReference type="STRING" id="1802207.A3D44_03525"/>
<comment type="caution">
    <text evidence="2">The sequence shown here is derived from an EMBL/GenBank/DDBJ whole genome shotgun (WGS) entry which is preliminary data.</text>
</comment>
<name>A0A1G2I4B1_9BACT</name>
<accession>A0A1G2I4B1</accession>
<feature type="compositionally biased region" description="Polar residues" evidence="1">
    <location>
        <begin position="34"/>
        <end position="47"/>
    </location>
</feature>
<evidence type="ECO:0000313" key="2">
    <source>
        <dbReference type="EMBL" id="OGZ69467.1"/>
    </source>
</evidence>
<dbReference type="Proteomes" id="UP000178820">
    <property type="component" value="Unassembled WGS sequence"/>
</dbReference>
<reference evidence="2 3" key="1">
    <citation type="journal article" date="2016" name="Nat. Commun.">
        <title>Thousands of microbial genomes shed light on interconnected biogeochemical processes in an aquifer system.</title>
        <authorList>
            <person name="Anantharaman K."/>
            <person name="Brown C.T."/>
            <person name="Hug L.A."/>
            <person name="Sharon I."/>
            <person name="Castelle C.J."/>
            <person name="Probst A.J."/>
            <person name="Thomas B.C."/>
            <person name="Singh A."/>
            <person name="Wilkins M.J."/>
            <person name="Karaoz U."/>
            <person name="Brodie E.L."/>
            <person name="Williams K.H."/>
            <person name="Hubbard S.S."/>
            <person name="Banfield J.F."/>
        </authorList>
    </citation>
    <scope>NUCLEOTIDE SEQUENCE [LARGE SCALE GENOMIC DNA]</scope>
</reference>
<evidence type="ECO:0000256" key="1">
    <source>
        <dbReference type="SAM" id="MobiDB-lite"/>
    </source>
</evidence>
<sequence>MSKPKILAGGLNSNNGNIQEAYDRATSAGGNAPVNETVSPPNGSVAPTQGERTDTQRKKGGARISEAPVFQMVIPNISVTEDGKAAFQLAAEKIRLRAEAREEGKRQKKAFVHRFIEWMNAPLLLVLDIQNECRRLREEYPNQTADQEFLNEVYEEHEKDGRMVTLTYQQQCDEINGEIERNVNCGDPIIALPIVVAREVFWVSFQVLSMKELVHKVQMLEKDEILRDDPLGKIRLSGKRRFSLSKRLEVLDKETQAELTLAINTAIQNKLLDIRKKAEQNNKQKIADWLALKVRPLDIFDNHCEGNADGSYYLPLADNGHVLVEFTPEYLHIKDAVGRDDLVATIRSLEEHYEIPVLVERQSIKNSSGQLRQKSNAPNFGAPKAVHRDDHRDWASVMEFTWHTTRDAIERVLGYSMKNPNAAQDNLSDPEASRLLEPVKVRDKPSPVKGGVAGTPVVVKKDMIQTLKAHEFHVACLDGRYSVEIPEWNWRFDDSTEETVKNLRMTFERFEDSDGETRLRIVGFSPEHENFLKKAGCLNKDGYLDKPRKYGGRLKFFSNLLTADYKRHCVGR</sequence>
<evidence type="ECO:0000313" key="3">
    <source>
        <dbReference type="Proteomes" id="UP000178820"/>
    </source>
</evidence>
<feature type="region of interest" description="Disordered" evidence="1">
    <location>
        <begin position="366"/>
        <end position="386"/>
    </location>
</feature>
<proteinExistence type="predicted"/>